<evidence type="ECO:0000313" key="2">
    <source>
        <dbReference type="EMBL" id="WUT40859.1"/>
    </source>
</evidence>
<reference evidence="1 3" key="1">
    <citation type="submission" date="2015-10" db="EMBL/GenBank/DDBJ databases">
        <title>Draft genome sequence of Streptomyces pseudovenezuelae DSM 40212, type strain for the species Streptomyces pseudovenezuelae.</title>
        <authorList>
            <person name="Ruckert C."/>
            <person name="Winkler A."/>
            <person name="Kalinowski J."/>
            <person name="Kampfer P."/>
            <person name="Glaeser S."/>
        </authorList>
    </citation>
    <scope>NUCLEOTIDE SEQUENCE [LARGE SCALE GENOMIC DNA]</scope>
    <source>
        <strain evidence="1 3">DSM 40212</strain>
    </source>
</reference>
<dbReference type="EMBL" id="LMWM01000030">
    <property type="protein sequence ID" value="KUM85003.1"/>
    <property type="molecule type" value="Genomic_DNA"/>
</dbReference>
<dbReference type="Proteomes" id="UP001432168">
    <property type="component" value="Chromosome"/>
</dbReference>
<sequence>MAESAPTVNLNKAWLQNFLDNDVIPFADELRKMGLEGTAPGDSTLAVPALVDLEEGGGSRAGFLTGQDKNPIAIGLMAGDNSWTNGQYVVKALNAFIGEVTAILKQQGELFGEIQDGLEDTIEKLFKARDVNLDKIKGEDFIDFFEDVDSILSEGSGSGDDNEDD</sequence>
<evidence type="ECO:0000313" key="4">
    <source>
        <dbReference type="Proteomes" id="UP001432168"/>
    </source>
</evidence>
<reference evidence="2" key="2">
    <citation type="submission" date="2022-10" db="EMBL/GenBank/DDBJ databases">
        <title>The complete genomes of actinobacterial strains from the NBC collection.</title>
        <authorList>
            <person name="Joergensen T.S."/>
            <person name="Alvarez Arevalo M."/>
            <person name="Sterndorff E.B."/>
            <person name="Faurdal D."/>
            <person name="Vuksanovic O."/>
            <person name="Mourched A.-S."/>
            <person name="Charusanti P."/>
            <person name="Shaw S."/>
            <person name="Blin K."/>
            <person name="Weber T."/>
        </authorList>
    </citation>
    <scope>NUCLEOTIDE SEQUENCE</scope>
    <source>
        <strain evidence="2">NBC_00686</strain>
    </source>
</reference>
<dbReference type="Proteomes" id="UP000053039">
    <property type="component" value="Unassembled WGS sequence"/>
</dbReference>
<protein>
    <submittedName>
        <fullName evidence="2">Type VII secretion system-associated protein</fullName>
    </submittedName>
</protein>
<organism evidence="1 3">
    <name type="scientific">Streptomyces pseudovenezuelae</name>
    <dbReference type="NCBI Taxonomy" id="67350"/>
    <lineage>
        <taxon>Bacteria</taxon>
        <taxon>Bacillati</taxon>
        <taxon>Actinomycetota</taxon>
        <taxon>Actinomycetes</taxon>
        <taxon>Kitasatosporales</taxon>
        <taxon>Streptomycetaceae</taxon>
        <taxon>Streptomyces</taxon>
        <taxon>Streptomyces aurantiacus group</taxon>
    </lineage>
</organism>
<keyword evidence="4" id="KW-1185">Reference proteome</keyword>
<dbReference type="AlphaFoldDB" id="A0A101N1V7"/>
<dbReference type="RefSeq" id="WP_031049874.1">
    <property type="nucleotide sequence ID" value="NZ_CP107755.1"/>
</dbReference>
<accession>A0A101N1V7</accession>
<dbReference type="NCBIfam" id="NF033533">
    <property type="entry name" value="lone7_assoc_B"/>
    <property type="match status" value="1"/>
</dbReference>
<evidence type="ECO:0000313" key="3">
    <source>
        <dbReference type="Proteomes" id="UP000053039"/>
    </source>
</evidence>
<name>A0A101N1V7_9ACTN</name>
<dbReference type="InterPro" id="IPR049801">
    <property type="entry name" value="T7SS_assoc-like"/>
</dbReference>
<gene>
    <name evidence="1" type="ORF">AQI94_31315</name>
    <name evidence="2" type="ORF">OG929_00600</name>
</gene>
<dbReference type="GeneID" id="95703817"/>
<dbReference type="EMBL" id="CP109011">
    <property type="protein sequence ID" value="WUT40859.1"/>
    <property type="molecule type" value="Genomic_DNA"/>
</dbReference>
<evidence type="ECO:0000313" key="1">
    <source>
        <dbReference type="EMBL" id="KUM85003.1"/>
    </source>
</evidence>
<dbReference type="OrthoDB" id="4222018at2"/>
<proteinExistence type="predicted"/>